<keyword evidence="7 12" id="KW-0436">Ligase</keyword>
<dbReference type="EC" id="6.3.2.13" evidence="7"/>
<keyword evidence="7" id="KW-0067">ATP-binding</keyword>
<comment type="cofactor">
    <cofactor evidence="7">
        <name>Mg(2+)</name>
        <dbReference type="ChEBI" id="CHEBI:18420"/>
    </cofactor>
</comment>
<evidence type="ECO:0000256" key="7">
    <source>
        <dbReference type="HAMAP-Rule" id="MF_00208"/>
    </source>
</evidence>
<dbReference type="GO" id="GO:0008765">
    <property type="term" value="F:UDP-N-acetylmuramoylalanyl-D-glutamate-2,6-diaminopimelate ligase activity"/>
    <property type="evidence" value="ECO:0007669"/>
    <property type="project" value="UniProtKB-UniRule"/>
</dbReference>
<dbReference type="GO" id="GO:0009252">
    <property type="term" value="P:peptidoglycan biosynthetic process"/>
    <property type="evidence" value="ECO:0007669"/>
    <property type="project" value="UniProtKB-UniRule"/>
</dbReference>
<proteinExistence type="inferred from homology"/>
<comment type="similarity">
    <text evidence="1 7">Belongs to the MurCDEF family. MurE subfamily.</text>
</comment>
<evidence type="ECO:0000313" key="13">
    <source>
        <dbReference type="Proteomes" id="UP000515804"/>
    </source>
</evidence>
<dbReference type="Pfam" id="PF08245">
    <property type="entry name" value="Mur_ligase_M"/>
    <property type="match status" value="1"/>
</dbReference>
<dbReference type="SUPFAM" id="SSF53623">
    <property type="entry name" value="MurD-like peptide ligases, catalytic domain"/>
    <property type="match status" value="1"/>
</dbReference>
<dbReference type="InterPro" id="IPR005761">
    <property type="entry name" value="UDP-N-AcMur-Glu-dNH2Pim_ligase"/>
</dbReference>
<dbReference type="SUPFAM" id="SSF63418">
    <property type="entry name" value="MurE/MurF N-terminal domain"/>
    <property type="match status" value="1"/>
</dbReference>
<feature type="binding site" evidence="7">
    <location>
        <position position="385"/>
    </location>
    <ligand>
        <name>meso-2,6-diaminopimelate</name>
        <dbReference type="ChEBI" id="CHEBI:57791"/>
    </ligand>
</feature>
<evidence type="ECO:0000259" key="10">
    <source>
        <dbReference type="Pfam" id="PF02875"/>
    </source>
</evidence>
<evidence type="ECO:0000259" key="9">
    <source>
        <dbReference type="Pfam" id="PF01225"/>
    </source>
</evidence>
<comment type="PTM">
    <text evidence="7">Carboxylation is probably crucial for Mg(2+) binding and, consequently, for the gamma-phosphate positioning of ATP.</text>
</comment>
<gene>
    <name evidence="7" type="primary">murE</name>
    <name evidence="12" type="ORF">H9L16_07970</name>
</gene>
<feature type="domain" description="Mur ligase N-terminal catalytic" evidence="9">
    <location>
        <begin position="23"/>
        <end position="98"/>
    </location>
</feature>
<sequence length="495" mass="51773">MTRAMLLSELLPELEGLSADLAVTGLVMDSREVRPGDAFVAIAGFGAHGLNFVDAAREAGAAAILFEPPAPEALPAPVDAIPVAGLRSRMGTMADHFHDHPSAAMTTVGVTGTNGKTSTVQLLAQAWTLRGEKAGTVGTLGAGIWPKIVPTGFTTPLVLRMHALLAELRDEGAQAVAMEVSSHALDQGRVDGVHFDVGVFTNLTRDHLDYHGDMASYGAAKARLFDWPGLRAAAVNLDDAFGRELFDAVSGKVRAVGFSSRGAAGASVRAEDVQLDGSGIRFLLDAGGQAHSVRSPLLGRFNVDNLLGVAATLFALGMAPALVAETLSQLAPVDGRMNRIGGEGGLPLVVIDYAHTPDALEQALASLRAHTVGTLACVFGCGGERDRGKRPQMASIAERLADTVIVTDDNPRNEDGDVIVADIIEGFADASRVVVQRDRADAIAQALATAGADDVILVAGKGHEPYQEIAGIRHAFDDTAVARDLLRRRAQESNT</sequence>
<dbReference type="GO" id="GO:0005737">
    <property type="term" value="C:cytoplasm"/>
    <property type="evidence" value="ECO:0007669"/>
    <property type="project" value="UniProtKB-SubCell"/>
</dbReference>
<keyword evidence="3 7" id="KW-0133">Cell shape</keyword>
<feature type="binding site" evidence="7">
    <location>
        <position position="187"/>
    </location>
    <ligand>
        <name>UDP-N-acetyl-alpha-D-muramoyl-L-alanyl-D-glutamate</name>
        <dbReference type="ChEBI" id="CHEBI:83900"/>
    </ligand>
</feature>
<dbReference type="EMBL" id="CP060719">
    <property type="protein sequence ID" value="QNN68696.1"/>
    <property type="molecule type" value="Genomic_DNA"/>
</dbReference>
<feature type="binding site" evidence="7">
    <location>
        <begin position="409"/>
        <end position="412"/>
    </location>
    <ligand>
        <name>meso-2,6-diaminopimelate</name>
        <dbReference type="ChEBI" id="CHEBI:57791"/>
    </ligand>
</feature>
<organism evidence="12 13">
    <name type="scientific">Thermomonas carbonis</name>
    <dbReference type="NCBI Taxonomy" id="1463158"/>
    <lineage>
        <taxon>Bacteria</taxon>
        <taxon>Pseudomonadati</taxon>
        <taxon>Pseudomonadota</taxon>
        <taxon>Gammaproteobacteria</taxon>
        <taxon>Lysobacterales</taxon>
        <taxon>Lysobacteraceae</taxon>
        <taxon>Thermomonas</taxon>
    </lineage>
</organism>
<dbReference type="Gene3D" id="3.40.1390.10">
    <property type="entry name" value="MurE/MurF, N-terminal domain"/>
    <property type="match status" value="1"/>
</dbReference>
<keyword evidence="5 7" id="KW-0131">Cell cycle</keyword>
<reference evidence="12 13" key="1">
    <citation type="submission" date="2020-08" db="EMBL/GenBank/DDBJ databases">
        <title>Genome sequence of Thermomonas carbonis KCTC 42013T.</title>
        <authorList>
            <person name="Hyun D.-W."/>
            <person name="Bae J.-W."/>
        </authorList>
    </citation>
    <scope>NUCLEOTIDE SEQUENCE [LARGE SCALE GENOMIC DNA]</scope>
    <source>
        <strain evidence="12 13">KCTC 42013</strain>
    </source>
</reference>
<dbReference type="UniPathway" id="UPA00219"/>
<dbReference type="GO" id="GO:0051301">
    <property type="term" value="P:cell division"/>
    <property type="evidence" value="ECO:0007669"/>
    <property type="project" value="UniProtKB-KW"/>
</dbReference>
<comment type="function">
    <text evidence="7">Catalyzes the addition of meso-diaminopimelic acid to the nucleotide precursor UDP-N-acetylmuramoyl-L-alanyl-D-glutamate (UMAG) in the biosynthesis of bacterial cell-wall peptidoglycan.</text>
</comment>
<dbReference type="InterPro" id="IPR004101">
    <property type="entry name" value="Mur_ligase_C"/>
</dbReference>
<evidence type="ECO:0000259" key="11">
    <source>
        <dbReference type="Pfam" id="PF08245"/>
    </source>
</evidence>
<dbReference type="InterPro" id="IPR013221">
    <property type="entry name" value="Mur_ligase_cen"/>
</dbReference>
<dbReference type="InterPro" id="IPR036565">
    <property type="entry name" value="Mur-like_cat_sf"/>
</dbReference>
<comment type="pathway">
    <text evidence="7 8">Cell wall biogenesis; peptidoglycan biosynthesis.</text>
</comment>
<feature type="binding site" evidence="7">
    <location>
        <begin position="112"/>
        <end position="118"/>
    </location>
    <ligand>
        <name>ATP</name>
        <dbReference type="ChEBI" id="CHEBI:30616"/>
    </ligand>
</feature>
<evidence type="ECO:0000256" key="6">
    <source>
        <dbReference type="ARBA" id="ARBA00023316"/>
    </source>
</evidence>
<keyword evidence="6 7" id="KW-0961">Cell wall biogenesis/degradation</keyword>
<protein>
    <recommendedName>
        <fullName evidence="7">UDP-N-acetylmuramoyl-L-alanyl-D-glutamate--2,6-diaminopimelate ligase</fullName>
        <ecNumber evidence="7">6.3.2.13</ecNumber>
    </recommendedName>
    <alternativeName>
        <fullName evidence="7">Meso-A2pm-adding enzyme</fullName>
    </alternativeName>
    <alternativeName>
        <fullName evidence="7">Meso-diaminopimelate-adding enzyme</fullName>
    </alternativeName>
    <alternativeName>
        <fullName evidence="7">UDP-MurNAc-L-Ala-D-Glu:meso-diaminopimelate ligase</fullName>
    </alternativeName>
    <alternativeName>
        <fullName evidence="7">UDP-MurNAc-tripeptide synthetase</fullName>
    </alternativeName>
    <alternativeName>
        <fullName evidence="7">UDP-N-acetylmuramyl-tripeptide synthetase</fullName>
    </alternativeName>
</protein>
<accession>A0A7G9SLH1</accession>
<dbReference type="GO" id="GO:0071555">
    <property type="term" value="P:cell wall organization"/>
    <property type="evidence" value="ECO:0007669"/>
    <property type="project" value="UniProtKB-KW"/>
</dbReference>
<dbReference type="NCBIfam" id="NF001124">
    <property type="entry name" value="PRK00139.1-2"/>
    <property type="match status" value="1"/>
</dbReference>
<dbReference type="SUPFAM" id="SSF53244">
    <property type="entry name" value="MurD-like peptide ligases, peptide-binding domain"/>
    <property type="match status" value="1"/>
</dbReference>
<evidence type="ECO:0000256" key="4">
    <source>
        <dbReference type="ARBA" id="ARBA00022984"/>
    </source>
</evidence>
<evidence type="ECO:0000256" key="5">
    <source>
        <dbReference type="ARBA" id="ARBA00023306"/>
    </source>
</evidence>
<feature type="modified residue" description="N6-carboxylysine" evidence="7">
    <location>
        <position position="221"/>
    </location>
</feature>
<dbReference type="PANTHER" id="PTHR23135:SF4">
    <property type="entry name" value="UDP-N-ACETYLMURAMOYL-L-ALANYL-D-GLUTAMATE--2,6-DIAMINOPIMELATE LIGASE MURE HOMOLOG, CHLOROPLASTIC"/>
    <property type="match status" value="1"/>
</dbReference>
<dbReference type="HAMAP" id="MF_00208">
    <property type="entry name" value="MurE"/>
    <property type="match status" value="1"/>
</dbReference>
<evidence type="ECO:0000256" key="3">
    <source>
        <dbReference type="ARBA" id="ARBA00022960"/>
    </source>
</evidence>
<dbReference type="KEGG" id="tcn:H9L16_07970"/>
<name>A0A7G9SLH1_9GAMM</name>
<feature type="binding site" evidence="7">
    <location>
        <begin position="154"/>
        <end position="155"/>
    </location>
    <ligand>
        <name>UDP-N-acetyl-alpha-D-muramoyl-L-alanyl-D-glutamate</name>
        <dbReference type="ChEBI" id="CHEBI:83900"/>
    </ligand>
</feature>
<dbReference type="RefSeq" id="WP_187551185.1">
    <property type="nucleotide sequence ID" value="NZ_BMZL01000002.1"/>
</dbReference>
<dbReference type="InterPro" id="IPR000713">
    <property type="entry name" value="Mur_ligase_N"/>
</dbReference>
<keyword evidence="7" id="KW-0963">Cytoplasm</keyword>
<feature type="binding site" evidence="7">
    <location>
        <position position="30"/>
    </location>
    <ligand>
        <name>UDP-N-acetyl-alpha-D-muramoyl-L-alanyl-D-glutamate</name>
        <dbReference type="ChEBI" id="CHEBI:83900"/>
    </ligand>
</feature>
<feature type="binding site" evidence="7">
    <location>
        <position position="181"/>
    </location>
    <ligand>
        <name>UDP-N-acetyl-alpha-D-muramoyl-L-alanyl-D-glutamate</name>
        <dbReference type="ChEBI" id="CHEBI:83900"/>
    </ligand>
</feature>
<dbReference type="NCBIfam" id="NF001126">
    <property type="entry name" value="PRK00139.1-4"/>
    <property type="match status" value="1"/>
</dbReference>
<dbReference type="Pfam" id="PF02875">
    <property type="entry name" value="Mur_ligase_C"/>
    <property type="match status" value="1"/>
</dbReference>
<keyword evidence="13" id="KW-1185">Reference proteome</keyword>
<comment type="catalytic activity">
    <reaction evidence="7">
        <text>UDP-N-acetyl-alpha-D-muramoyl-L-alanyl-D-glutamate + meso-2,6-diaminopimelate + ATP = UDP-N-acetyl-alpha-D-muramoyl-L-alanyl-gamma-D-glutamyl-meso-2,6-diaminopimelate + ADP + phosphate + H(+)</text>
        <dbReference type="Rhea" id="RHEA:23676"/>
        <dbReference type="ChEBI" id="CHEBI:15378"/>
        <dbReference type="ChEBI" id="CHEBI:30616"/>
        <dbReference type="ChEBI" id="CHEBI:43474"/>
        <dbReference type="ChEBI" id="CHEBI:57791"/>
        <dbReference type="ChEBI" id="CHEBI:83900"/>
        <dbReference type="ChEBI" id="CHEBI:83905"/>
        <dbReference type="ChEBI" id="CHEBI:456216"/>
        <dbReference type="EC" id="6.3.2.13"/>
    </reaction>
</comment>
<evidence type="ECO:0000256" key="1">
    <source>
        <dbReference type="ARBA" id="ARBA00005898"/>
    </source>
</evidence>
<dbReference type="InterPro" id="IPR036615">
    <property type="entry name" value="Mur_ligase_C_dom_sf"/>
</dbReference>
<evidence type="ECO:0000256" key="2">
    <source>
        <dbReference type="ARBA" id="ARBA00022618"/>
    </source>
</evidence>
<keyword evidence="7" id="KW-0460">Magnesium</keyword>
<dbReference type="PANTHER" id="PTHR23135">
    <property type="entry name" value="MUR LIGASE FAMILY MEMBER"/>
    <property type="match status" value="1"/>
</dbReference>
<dbReference type="AlphaFoldDB" id="A0A7G9SLH1"/>
<comment type="caution">
    <text evidence="7">Lacks conserved residue(s) required for the propagation of feature annotation.</text>
</comment>
<dbReference type="Proteomes" id="UP000515804">
    <property type="component" value="Chromosome"/>
</dbReference>
<dbReference type="Gene3D" id="3.40.1190.10">
    <property type="entry name" value="Mur-like, catalytic domain"/>
    <property type="match status" value="1"/>
</dbReference>
<dbReference type="InterPro" id="IPR035911">
    <property type="entry name" value="MurE/MurF_N"/>
</dbReference>
<feature type="domain" description="Mur ligase C-terminal" evidence="10">
    <location>
        <begin position="335"/>
        <end position="462"/>
    </location>
</feature>
<keyword evidence="7" id="KW-0547">Nucleotide-binding</keyword>
<dbReference type="GO" id="GO:0000287">
    <property type="term" value="F:magnesium ion binding"/>
    <property type="evidence" value="ECO:0007669"/>
    <property type="project" value="UniProtKB-UniRule"/>
</dbReference>
<dbReference type="NCBIfam" id="TIGR01085">
    <property type="entry name" value="murE"/>
    <property type="match status" value="1"/>
</dbReference>
<dbReference type="Pfam" id="PF01225">
    <property type="entry name" value="Mur_ligase"/>
    <property type="match status" value="1"/>
</dbReference>
<feature type="binding site" evidence="7">
    <location>
        <position position="189"/>
    </location>
    <ligand>
        <name>UDP-N-acetyl-alpha-D-muramoyl-L-alanyl-D-glutamate</name>
        <dbReference type="ChEBI" id="CHEBI:83900"/>
    </ligand>
</feature>
<comment type="subcellular location">
    <subcellularLocation>
        <location evidence="7 8">Cytoplasm</location>
    </subcellularLocation>
</comment>
<feature type="binding site" evidence="7">
    <location>
        <position position="464"/>
    </location>
    <ligand>
        <name>meso-2,6-diaminopimelate</name>
        <dbReference type="ChEBI" id="CHEBI:57791"/>
    </ligand>
</feature>
<evidence type="ECO:0000313" key="12">
    <source>
        <dbReference type="EMBL" id="QNN68696.1"/>
    </source>
</evidence>
<evidence type="ECO:0000256" key="8">
    <source>
        <dbReference type="RuleBase" id="RU004135"/>
    </source>
</evidence>
<keyword evidence="2 7" id="KW-0132">Cell division</keyword>
<keyword evidence="4 7" id="KW-0573">Peptidoglycan synthesis</keyword>
<feature type="binding site" evidence="7">
    <location>
        <position position="460"/>
    </location>
    <ligand>
        <name>meso-2,6-diaminopimelate</name>
        <dbReference type="ChEBI" id="CHEBI:57791"/>
    </ligand>
</feature>
<dbReference type="GO" id="GO:0005524">
    <property type="term" value="F:ATP binding"/>
    <property type="evidence" value="ECO:0007669"/>
    <property type="project" value="UniProtKB-UniRule"/>
</dbReference>
<dbReference type="GO" id="GO:0008360">
    <property type="term" value="P:regulation of cell shape"/>
    <property type="evidence" value="ECO:0007669"/>
    <property type="project" value="UniProtKB-KW"/>
</dbReference>
<feature type="short sequence motif" description="Meso-diaminopimelate recognition motif" evidence="7">
    <location>
        <begin position="409"/>
        <end position="412"/>
    </location>
</feature>
<feature type="domain" description="Mur ligase central" evidence="11">
    <location>
        <begin position="110"/>
        <end position="312"/>
    </location>
</feature>
<dbReference type="Gene3D" id="3.90.190.20">
    <property type="entry name" value="Mur ligase, C-terminal domain"/>
    <property type="match status" value="1"/>
</dbReference>